<feature type="compositionally biased region" description="Gly residues" evidence="1">
    <location>
        <begin position="61"/>
        <end position="70"/>
    </location>
</feature>
<evidence type="ECO:0000256" key="1">
    <source>
        <dbReference type="SAM" id="MobiDB-lite"/>
    </source>
</evidence>
<feature type="region of interest" description="Disordered" evidence="1">
    <location>
        <begin position="1"/>
        <end position="21"/>
    </location>
</feature>
<evidence type="ECO:0000313" key="3">
    <source>
        <dbReference type="Proteomes" id="UP001066276"/>
    </source>
</evidence>
<organism evidence="2 3">
    <name type="scientific">Pleurodeles waltl</name>
    <name type="common">Iberian ribbed newt</name>
    <dbReference type="NCBI Taxonomy" id="8319"/>
    <lineage>
        <taxon>Eukaryota</taxon>
        <taxon>Metazoa</taxon>
        <taxon>Chordata</taxon>
        <taxon>Craniata</taxon>
        <taxon>Vertebrata</taxon>
        <taxon>Euteleostomi</taxon>
        <taxon>Amphibia</taxon>
        <taxon>Batrachia</taxon>
        <taxon>Caudata</taxon>
        <taxon>Salamandroidea</taxon>
        <taxon>Salamandridae</taxon>
        <taxon>Pleurodelinae</taxon>
        <taxon>Pleurodeles</taxon>
    </lineage>
</organism>
<keyword evidence="3" id="KW-1185">Reference proteome</keyword>
<dbReference type="Proteomes" id="UP001066276">
    <property type="component" value="Chromosome 2_1"/>
</dbReference>
<evidence type="ECO:0000313" key="2">
    <source>
        <dbReference type="EMBL" id="KAJ1200067.1"/>
    </source>
</evidence>
<proteinExistence type="predicted"/>
<dbReference type="AlphaFoldDB" id="A0AAV7VH37"/>
<gene>
    <name evidence="2" type="ORF">NDU88_003895</name>
</gene>
<feature type="compositionally biased region" description="Polar residues" evidence="1">
    <location>
        <begin position="1"/>
        <end position="11"/>
    </location>
</feature>
<comment type="caution">
    <text evidence="2">The sequence shown here is derived from an EMBL/GenBank/DDBJ whole genome shotgun (WGS) entry which is preliminary data.</text>
</comment>
<accession>A0AAV7VH37</accession>
<sequence>MPGGRSSTKNSGKPARQLPFSEALLHSKTSSPCPGGSTACPAPKHVGLSSGVHHGSYPPGDLGGRSQAGGDGQCNGLINGGNKIHLSGYCRLPVHVMGLEQRVAMVEAHASTSWDPDQELLYLRRKMTDLEDRSRRDNVRFLGFPDTIEGEDMH</sequence>
<name>A0AAV7VH37_PLEWA</name>
<feature type="region of interest" description="Disordered" evidence="1">
    <location>
        <begin position="50"/>
        <end position="70"/>
    </location>
</feature>
<protein>
    <submittedName>
        <fullName evidence="2">Uncharacterized protein</fullName>
    </submittedName>
</protein>
<dbReference type="EMBL" id="JANPWB010000003">
    <property type="protein sequence ID" value="KAJ1200067.1"/>
    <property type="molecule type" value="Genomic_DNA"/>
</dbReference>
<reference evidence="2" key="1">
    <citation type="journal article" date="2022" name="bioRxiv">
        <title>Sequencing and chromosome-scale assembly of the giantPleurodeles waltlgenome.</title>
        <authorList>
            <person name="Brown T."/>
            <person name="Elewa A."/>
            <person name="Iarovenko S."/>
            <person name="Subramanian E."/>
            <person name="Araus A.J."/>
            <person name="Petzold A."/>
            <person name="Susuki M."/>
            <person name="Suzuki K.-i.T."/>
            <person name="Hayashi T."/>
            <person name="Toyoda A."/>
            <person name="Oliveira C."/>
            <person name="Osipova E."/>
            <person name="Leigh N.D."/>
            <person name="Simon A."/>
            <person name="Yun M.H."/>
        </authorList>
    </citation>
    <scope>NUCLEOTIDE SEQUENCE</scope>
    <source>
        <strain evidence="2">20211129_DDA</strain>
        <tissue evidence="2">Liver</tissue>
    </source>
</reference>